<dbReference type="PANTHER" id="PTHR10492">
    <property type="match status" value="1"/>
</dbReference>
<dbReference type="STRING" id="42157.A0A182EN20"/>
<keyword evidence="1" id="KW-0378">Hydrolase</keyword>
<dbReference type="EC" id="5.6.2.3" evidence="1"/>
<reference evidence="5" key="1">
    <citation type="submission" date="2016-06" db="UniProtKB">
        <authorList>
            <consortium name="WormBaseParasite"/>
        </authorList>
    </citation>
    <scope>IDENTIFICATION</scope>
</reference>
<gene>
    <name evidence="3" type="ORF">NOO_LOCUS9521</name>
</gene>
<evidence type="ECO:0000259" key="2">
    <source>
        <dbReference type="Pfam" id="PF05970"/>
    </source>
</evidence>
<dbReference type="GO" id="GO:0006281">
    <property type="term" value="P:DNA repair"/>
    <property type="evidence" value="ECO:0007669"/>
    <property type="project" value="UniProtKB-KW"/>
</dbReference>
<name>A0A182EN20_ONCOC</name>
<sequence>MTSLEISDTINVTNEMLVDSVTEIESLCLRMHNNTAFMGVQPFIRLLLYSASECRRNCIDLYPQCVAVMFYYLHEREKNHICYLFDKNSIDENVALVPERPMKKLDMIRSLEIVADCHQFDPFPPLFTDFTASTDGVSKKKRDVGYHRPVEVTGPWSGWSDCSARSSWRNLYLKAPGGIDKTFLIKLILSAIPSHNDLSLALASSGWAAKFLPSGRTAHSVLKLPLSIQLIGTSTCNISESDMGKMKQLIIELEFTRSATGATARTAVENRRTNYGVAKYQPTKASCGTQLAVQKLMSRRQVRSQPCEYGRNIQRRRCSSSTLHHALGYGIRITSYAPNIGISISYPPYPYQHPDISS</sequence>
<dbReference type="PANTHER" id="PTHR10492:SF57">
    <property type="entry name" value="ATP-DEPENDENT DNA HELICASE"/>
    <property type="match status" value="1"/>
</dbReference>
<dbReference type="AlphaFoldDB" id="A0A182EN20"/>
<dbReference type="GO" id="GO:0006310">
    <property type="term" value="P:DNA recombination"/>
    <property type="evidence" value="ECO:0007669"/>
    <property type="project" value="UniProtKB-KW"/>
</dbReference>
<comment type="similarity">
    <text evidence="1">Belongs to the helicase family.</text>
</comment>
<protein>
    <recommendedName>
        <fullName evidence="1">ATP-dependent DNA helicase</fullName>
        <ecNumber evidence="1">5.6.2.3</ecNumber>
    </recommendedName>
</protein>
<keyword evidence="1" id="KW-0227">DNA damage</keyword>
<keyword evidence="1" id="KW-0347">Helicase</keyword>
<dbReference type="Pfam" id="PF05970">
    <property type="entry name" value="PIF1"/>
    <property type="match status" value="1"/>
</dbReference>
<dbReference type="EMBL" id="UYRW01004704">
    <property type="protein sequence ID" value="VDM93018.1"/>
    <property type="molecule type" value="Genomic_DNA"/>
</dbReference>
<dbReference type="GO" id="GO:0000723">
    <property type="term" value="P:telomere maintenance"/>
    <property type="evidence" value="ECO:0007669"/>
    <property type="project" value="InterPro"/>
</dbReference>
<dbReference type="GO" id="GO:0016787">
    <property type="term" value="F:hydrolase activity"/>
    <property type="evidence" value="ECO:0007669"/>
    <property type="project" value="UniProtKB-KW"/>
</dbReference>
<evidence type="ECO:0000313" key="4">
    <source>
        <dbReference type="Proteomes" id="UP000271087"/>
    </source>
</evidence>
<dbReference type="Proteomes" id="UP000271087">
    <property type="component" value="Unassembled WGS sequence"/>
</dbReference>
<comment type="catalytic activity">
    <reaction evidence="1">
        <text>ATP + H2O = ADP + phosphate + H(+)</text>
        <dbReference type="Rhea" id="RHEA:13065"/>
        <dbReference type="ChEBI" id="CHEBI:15377"/>
        <dbReference type="ChEBI" id="CHEBI:15378"/>
        <dbReference type="ChEBI" id="CHEBI:30616"/>
        <dbReference type="ChEBI" id="CHEBI:43474"/>
        <dbReference type="ChEBI" id="CHEBI:456216"/>
        <dbReference type="EC" id="5.6.2.3"/>
    </reaction>
</comment>
<reference evidence="3 4" key="2">
    <citation type="submission" date="2018-08" db="EMBL/GenBank/DDBJ databases">
        <authorList>
            <person name="Laetsch R D."/>
            <person name="Stevens L."/>
            <person name="Kumar S."/>
            <person name="Blaxter L. M."/>
        </authorList>
    </citation>
    <scope>NUCLEOTIDE SEQUENCE [LARGE SCALE GENOMIC DNA]</scope>
</reference>
<dbReference type="InterPro" id="IPR010285">
    <property type="entry name" value="DNA_helicase_pif1-like_DEAD"/>
</dbReference>
<evidence type="ECO:0000313" key="3">
    <source>
        <dbReference type="EMBL" id="VDM93018.1"/>
    </source>
</evidence>
<keyword evidence="1" id="KW-0234">DNA repair</keyword>
<comment type="cofactor">
    <cofactor evidence="1">
        <name>Mg(2+)</name>
        <dbReference type="ChEBI" id="CHEBI:18420"/>
    </cofactor>
</comment>
<keyword evidence="1" id="KW-0067">ATP-binding</keyword>
<organism evidence="5">
    <name type="scientific">Onchocerca ochengi</name>
    <name type="common">Filarial nematode worm</name>
    <dbReference type="NCBI Taxonomy" id="42157"/>
    <lineage>
        <taxon>Eukaryota</taxon>
        <taxon>Metazoa</taxon>
        <taxon>Ecdysozoa</taxon>
        <taxon>Nematoda</taxon>
        <taxon>Chromadorea</taxon>
        <taxon>Rhabditida</taxon>
        <taxon>Spirurina</taxon>
        <taxon>Spiruromorpha</taxon>
        <taxon>Filarioidea</taxon>
        <taxon>Onchocercidae</taxon>
        <taxon>Onchocerca</taxon>
    </lineage>
</organism>
<keyword evidence="4" id="KW-1185">Reference proteome</keyword>
<evidence type="ECO:0000313" key="5">
    <source>
        <dbReference type="WBParaSite" id="nOo.2.0.1.t09521-RA"/>
    </source>
</evidence>
<dbReference type="OrthoDB" id="446173at2759"/>
<keyword evidence="1" id="KW-0547">Nucleotide-binding</keyword>
<feature type="domain" description="DNA helicase Pif1-like DEAD-box helicase" evidence="2">
    <location>
        <begin position="169"/>
        <end position="242"/>
    </location>
</feature>
<dbReference type="GO" id="GO:0043139">
    <property type="term" value="F:5'-3' DNA helicase activity"/>
    <property type="evidence" value="ECO:0007669"/>
    <property type="project" value="UniProtKB-EC"/>
</dbReference>
<evidence type="ECO:0000256" key="1">
    <source>
        <dbReference type="RuleBase" id="RU363044"/>
    </source>
</evidence>
<dbReference type="WBParaSite" id="nOo.2.0.1.t09521-RA">
    <property type="protein sequence ID" value="nOo.2.0.1.t09521-RA"/>
    <property type="gene ID" value="nOo.2.0.1.g09521"/>
</dbReference>
<keyword evidence="1" id="KW-0233">DNA recombination</keyword>
<proteinExistence type="inferred from homology"/>
<dbReference type="GO" id="GO:0005524">
    <property type="term" value="F:ATP binding"/>
    <property type="evidence" value="ECO:0007669"/>
    <property type="project" value="UniProtKB-KW"/>
</dbReference>
<accession>A0A182EN20</accession>